<dbReference type="FunFam" id="3.40.33.10:FF:000018">
    <property type="entry name" value="SCP-like extracellular protein, putative"/>
    <property type="match status" value="1"/>
</dbReference>
<feature type="compositionally biased region" description="Polar residues" evidence="1">
    <location>
        <begin position="188"/>
        <end position="197"/>
    </location>
</feature>
<dbReference type="InterPro" id="IPR014044">
    <property type="entry name" value="CAP_dom"/>
</dbReference>
<feature type="chain" id="PRO_5002247814" description="SCP domain-containing protein" evidence="2">
    <location>
        <begin position="20"/>
        <end position="357"/>
    </location>
</feature>
<dbReference type="HOGENOM" id="CLU_035730_5_0_1"/>
<dbReference type="SUPFAM" id="SSF55797">
    <property type="entry name" value="PR-1-like"/>
    <property type="match status" value="1"/>
</dbReference>
<feature type="region of interest" description="Disordered" evidence="1">
    <location>
        <begin position="73"/>
        <end position="197"/>
    </location>
</feature>
<dbReference type="VEuPathDB" id="FungiDB:PV10_04023"/>
<dbReference type="EMBL" id="KN847522">
    <property type="protein sequence ID" value="KIV92754.1"/>
    <property type="molecule type" value="Genomic_DNA"/>
</dbReference>
<feature type="domain" description="SCP" evidence="3">
    <location>
        <begin position="196"/>
        <end position="340"/>
    </location>
</feature>
<protein>
    <recommendedName>
        <fullName evidence="3">SCP domain-containing protein</fullName>
    </recommendedName>
</protein>
<evidence type="ECO:0000259" key="3">
    <source>
        <dbReference type="SMART" id="SM00198"/>
    </source>
</evidence>
<dbReference type="PRINTS" id="PR00837">
    <property type="entry name" value="V5TPXLIKE"/>
</dbReference>
<dbReference type="PANTHER" id="PTHR10334">
    <property type="entry name" value="CYSTEINE-RICH SECRETORY PROTEIN-RELATED"/>
    <property type="match status" value="1"/>
</dbReference>
<feature type="signal peptide" evidence="2">
    <location>
        <begin position="1"/>
        <end position="19"/>
    </location>
</feature>
<dbReference type="RefSeq" id="XP_016224328.1">
    <property type="nucleotide sequence ID" value="XM_016368540.1"/>
</dbReference>
<dbReference type="Pfam" id="PF00188">
    <property type="entry name" value="CAP"/>
    <property type="match status" value="1"/>
</dbReference>
<evidence type="ECO:0000256" key="1">
    <source>
        <dbReference type="SAM" id="MobiDB-lite"/>
    </source>
</evidence>
<sequence length="357" mass="36186">MRSATPLVLVGLCAALASANPFDKRALVTHFEYVTITATVTGLPPTNTDAAPIDDSNTDVDGSNDWSSTWVDWNGGQGGGRSSGGGWGGGWGGNGNGNGGGNWGGIGGGGGGGGNGGTAGPSSTPDPEPTTTNNGNNPPPNTNTGRPTNTAGPTQPTNTPAPTQPTNTPAPTQPTNTQTSPTGGSNNPAPTSISSDYKQGILDSHNIHRANHTVNALVWDDRLTNIAAQIAASCVYAHDTSTGGGGYGQNIGAGSPPSDIPAMITNLMYNNEINYYPGYGTEPSMANFHLWGHFSQIVWKSTTSVGCATQYCPNGLANTGGGVSPYFTVCNYSPPGNFGGQYAANVLAPLGYPTVVL</sequence>
<feature type="compositionally biased region" description="Gly residues" evidence="1">
    <location>
        <begin position="75"/>
        <end position="119"/>
    </location>
</feature>
<feature type="compositionally biased region" description="Low complexity" evidence="1">
    <location>
        <begin position="120"/>
        <end position="187"/>
    </location>
</feature>
<organism evidence="4 5">
    <name type="scientific">Exophiala mesophila</name>
    <name type="common">Black yeast-like fungus</name>
    <dbReference type="NCBI Taxonomy" id="212818"/>
    <lineage>
        <taxon>Eukaryota</taxon>
        <taxon>Fungi</taxon>
        <taxon>Dikarya</taxon>
        <taxon>Ascomycota</taxon>
        <taxon>Pezizomycotina</taxon>
        <taxon>Eurotiomycetes</taxon>
        <taxon>Chaetothyriomycetidae</taxon>
        <taxon>Chaetothyriales</taxon>
        <taxon>Herpotrichiellaceae</taxon>
        <taxon>Exophiala</taxon>
    </lineage>
</organism>
<evidence type="ECO:0000313" key="5">
    <source>
        <dbReference type="Proteomes" id="UP000054302"/>
    </source>
</evidence>
<name>A0A0D1ZFW3_EXOME</name>
<evidence type="ECO:0000256" key="2">
    <source>
        <dbReference type="SAM" id="SignalP"/>
    </source>
</evidence>
<gene>
    <name evidence="4" type="ORF">PV10_04023</name>
</gene>
<accession>A0A0D1ZFW3</accession>
<dbReference type="PROSITE" id="PS01009">
    <property type="entry name" value="CRISP_1"/>
    <property type="match status" value="1"/>
</dbReference>
<dbReference type="STRING" id="212818.A0A0D1ZFW3"/>
<keyword evidence="5" id="KW-1185">Reference proteome</keyword>
<dbReference type="InterPro" id="IPR001283">
    <property type="entry name" value="CRISP-related"/>
</dbReference>
<dbReference type="GeneID" id="27321868"/>
<dbReference type="CDD" id="cd05380">
    <property type="entry name" value="CAP_euk"/>
    <property type="match status" value="1"/>
</dbReference>
<dbReference type="AlphaFoldDB" id="A0A0D1ZFW3"/>
<keyword evidence="2" id="KW-0732">Signal</keyword>
<dbReference type="InterPro" id="IPR018244">
    <property type="entry name" value="Allrgn_V5/Tpx1_CS"/>
</dbReference>
<reference evidence="4 5" key="1">
    <citation type="submission" date="2015-01" db="EMBL/GenBank/DDBJ databases">
        <title>The Genome Sequence of Exophiala mesophila CBS40295.</title>
        <authorList>
            <consortium name="The Broad Institute Genomics Platform"/>
            <person name="Cuomo C."/>
            <person name="de Hoog S."/>
            <person name="Gorbushina A."/>
            <person name="Stielow B."/>
            <person name="Teixiera M."/>
            <person name="Abouelleil A."/>
            <person name="Chapman S.B."/>
            <person name="Priest M."/>
            <person name="Young S.K."/>
            <person name="Wortman J."/>
            <person name="Nusbaum C."/>
            <person name="Birren B."/>
        </authorList>
    </citation>
    <scope>NUCLEOTIDE SEQUENCE [LARGE SCALE GENOMIC DNA]</scope>
    <source>
        <strain evidence="4 5">CBS 40295</strain>
    </source>
</reference>
<dbReference type="Gene3D" id="3.40.33.10">
    <property type="entry name" value="CAP"/>
    <property type="match status" value="1"/>
</dbReference>
<dbReference type="Proteomes" id="UP000054302">
    <property type="component" value="Unassembled WGS sequence"/>
</dbReference>
<dbReference type="GO" id="GO:0005576">
    <property type="term" value="C:extracellular region"/>
    <property type="evidence" value="ECO:0007669"/>
    <property type="project" value="InterPro"/>
</dbReference>
<proteinExistence type="predicted"/>
<dbReference type="OMA" id="VANNDHW"/>
<evidence type="ECO:0000313" key="4">
    <source>
        <dbReference type="EMBL" id="KIV92754.1"/>
    </source>
</evidence>
<dbReference type="SMART" id="SM00198">
    <property type="entry name" value="SCP"/>
    <property type="match status" value="1"/>
</dbReference>
<dbReference type="OrthoDB" id="337038at2759"/>
<dbReference type="InterPro" id="IPR035940">
    <property type="entry name" value="CAP_sf"/>
</dbReference>